<reference evidence="1 2" key="1">
    <citation type="journal article" date="2019" name="Sci. Rep.">
        <title>A high-quality genome of Eragrostis curvula grass provides insights into Poaceae evolution and supports new strategies to enhance forage quality.</title>
        <authorList>
            <person name="Carballo J."/>
            <person name="Santos B.A.C.M."/>
            <person name="Zappacosta D."/>
            <person name="Garbus I."/>
            <person name="Selva J.P."/>
            <person name="Gallo C.A."/>
            <person name="Diaz A."/>
            <person name="Albertini E."/>
            <person name="Caccamo M."/>
            <person name="Echenique V."/>
        </authorList>
    </citation>
    <scope>NUCLEOTIDE SEQUENCE [LARGE SCALE GENOMIC DNA]</scope>
    <source>
        <strain evidence="2">cv. Victoria</strain>
        <tissue evidence="1">Leaf</tissue>
    </source>
</reference>
<dbReference type="Proteomes" id="UP000324897">
    <property type="component" value="Chromosome 6"/>
</dbReference>
<accession>A0A5J9WRJ7</accession>
<feature type="non-terminal residue" evidence="1">
    <location>
        <position position="1"/>
    </location>
</feature>
<dbReference type="Gramene" id="TVU50557">
    <property type="protein sequence ID" value="TVU50557"/>
    <property type="gene ID" value="EJB05_01934"/>
</dbReference>
<name>A0A5J9WRJ7_9POAL</name>
<evidence type="ECO:0000313" key="1">
    <source>
        <dbReference type="EMBL" id="TVU50557.1"/>
    </source>
</evidence>
<dbReference type="EMBL" id="RWGY01000002">
    <property type="protein sequence ID" value="TVU50557.1"/>
    <property type="molecule type" value="Genomic_DNA"/>
</dbReference>
<comment type="caution">
    <text evidence="1">The sequence shown here is derived from an EMBL/GenBank/DDBJ whole genome shotgun (WGS) entry which is preliminary data.</text>
</comment>
<sequence>MRKKIGKEEEWLEEREIEVSTPGATSLLEGVRKMLGEASTCSITEMVSISGRLKTELPLFLGSALRRSGLKVLEGALVFG</sequence>
<proteinExistence type="predicted"/>
<evidence type="ECO:0000313" key="2">
    <source>
        <dbReference type="Proteomes" id="UP000324897"/>
    </source>
</evidence>
<gene>
    <name evidence="1" type="ORF">EJB05_01934</name>
</gene>
<protein>
    <submittedName>
        <fullName evidence="1">Uncharacterized protein</fullName>
    </submittedName>
</protein>
<keyword evidence="2" id="KW-1185">Reference proteome</keyword>
<dbReference type="AlphaFoldDB" id="A0A5J9WRJ7"/>
<organism evidence="1 2">
    <name type="scientific">Eragrostis curvula</name>
    <name type="common">weeping love grass</name>
    <dbReference type="NCBI Taxonomy" id="38414"/>
    <lineage>
        <taxon>Eukaryota</taxon>
        <taxon>Viridiplantae</taxon>
        <taxon>Streptophyta</taxon>
        <taxon>Embryophyta</taxon>
        <taxon>Tracheophyta</taxon>
        <taxon>Spermatophyta</taxon>
        <taxon>Magnoliopsida</taxon>
        <taxon>Liliopsida</taxon>
        <taxon>Poales</taxon>
        <taxon>Poaceae</taxon>
        <taxon>PACMAD clade</taxon>
        <taxon>Chloridoideae</taxon>
        <taxon>Eragrostideae</taxon>
        <taxon>Eragrostidinae</taxon>
        <taxon>Eragrostis</taxon>
    </lineage>
</organism>